<dbReference type="EMBL" id="ML978128">
    <property type="protein sequence ID" value="KAF2097540.1"/>
    <property type="molecule type" value="Genomic_DNA"/>
</dbReference>
<comment type="caution">
    <text evidence="1">The sequence shown here is derived from an EMBL/GenBank/DDBJ whole genome shotgun (WGS) entry which is preliminary data.</text>
</comment>
<evidence type="ECO:0000313" key="1">
    <source>
        <dbReference type="EMBL" id="KAF2097540.1"/>
    </source>
</evidence>
<protein>
    <submittedName>
        <fullName evidence="1">Uncharacterized protein</fullName>
    </submittedName>
</protein>
<sequence>MPPCAPILGSRAMPLGDGQALTRAALVDTRACEGVTQPRPGWVLALQRRAGPGELAAANGEACKKQLHASFRFVGLAPAHAGFGALIVKDDQSGAPLVVCVAQEWLGWLGQQARHGCCAADEPRPTHGTSQIQHLANRPCRARRRAA</sequence>
<dbReference type="AlphaFoldDB" id="A0A9P4M583"/>
<name>A0A9P4M583_9PEZI</name>
<evidence type="ECO:0000313" key="2">
    <source>
        <dbReference type="Proteomes" id="UP000799772"/>
    </source>
</evidence>
<keyword evidence="2" id="KW-1185">Reference proteome</keyword>
<reference evidence="1" key="1">
    <citation type="journal article" date="2020" name="Stud. Mycol.">
        <title>101 Dothideomycetes genomes: a test case for predicting lifestyles and emergence of pathogens.</title>
        <authorList>
            <person name="Haridas S."/>
            <person name="Albert R."/>
            <person name="Binder M."/>
            <person name="Bloem J."/>
            <person name="Labutti K."/>
            <person name="Salamov A."/>
            <person name="Andreopoulos B."/>
            <person name="Baker S."/>
            <person name="Barry K."/>
            <person name="Bills G."/>
            <person name="Bluhm B."/>
            <person name="Cannon C."/>
            <person name="Castanera R."/>
            <person name="Culley D."/>
            <person name="Daum C."/>
            <person name="Ezra D."/>
            <person name="Gonzalez J."/>
            <person name="Henrissat B."/>
            <person name="Kuo A."/>
            <person name="Liang C."/>
            <person name="Lipzen A."/>
            <person name="Lutzoni F."/>
            <person name="Magnuson J."/>
            <person name="Mondo S."/>
            <person name="Nolan M."/>
            <person name="Ohm R."/>
            <person name="Pangilinan J."/>
            <person name="Park H.-J."/>
            <person name="Ramirez L."/>
            <person name="Alfaro M."/>
            <person name="Sun H."/>
            <person name="Tritt A."/>
            <person name="Yoshinaga Y."/>
            <person name="Zwiers L.-H."/>
            <person name="Turgeon B."/>
            <person name="Goodwin S."/>
            <person name="Spatafora J."/>
            <person name="Crous P."/>
            <person name="Grigoriev I."/>
        </authorList>
    </citation>
    <scope>NUCLEOTIDE SEQUENCE</scope>
    <source>
        <strain evidence="1">CBS 133067</strain>
    </source>
</reference>
<dbReference type="Proteomes" id="UP000799772">
    <property type="component" value="Unassembled WGS sequence"/>
</dbReference>
<accession>A0A9P4M583</accession>
<gene>
    <name evidence="1" type="ORF">NA57DRAFT_58118</name>
</gene>
<organism evidence="1 2">
    <name type="scientific">Rhizodiscina lignyota</name>
    <dbReference type="NCBI Taxonomy" id="1504668"/>
    <lineage>
        <taxon>Eukaryota</taxon>
        <taxon>Fungi</taxon>
        <taxon>Dikarya</taxon>
        <taxon>Ascomycota</taxon>
        <taxon>Pezizomycotina</taxon>
        <taxon>Dothideomycetes</taxon>
        <taxon>Pleosporomycetidae</taxon>
        <taxon>Aulographales</taxon>
        <taxon>Rhizodiscinaceae</taxon>
        <taxon>Rhizodiscina</taxon>
    </lineage>
</organism>
<proteinExistence type="predicted"/>